<feature type="non-terminal residue" evidence="2">
    <location>
        <position position="1"/>
    </location>
</feature>
<reference evidence="2 3" key="1">
    <citation type="journal article" date="2016" name="Mol. Biol. Evol.">
        <title>Comparative Genomics of Early-Diverging Mushroom-Forming Fungi Provides Insights into the Origins of Lignocellulose Decay Capabilities.</title>
        <authorList>
            <person name="Nagy L.G."/>
            <person name="Riley R."/>
            <person name="Tritt A."/>
            <person name="Adam C."/>
            <person name="Daum C."/>
            <person name="Floudas D."/>
            <person name="Sun H."/>
            <person name="Yadav J.S."/>
            <person name="Pangilinan J."/>
            <person name="Larsson K.H."/>
            <person name="Matsuura K."/>
            <person name="Barry K."/>
            <person name="Labutti K."/>
            <person name="Kuo R."/>
            <person name="Ohm R.A."/>
            <person name="Bhattacharya S.S."/>
            <person name="Shirouzu T."/>
            <person name="Yoshinaga Y."/>
            <person name="Martin F.M."/>
            <person name="Grigoriev I.V."/>
            <person name="Hibbett D.S."/>
        </authorList>
    </citation>
    <scope>NUCLEOTIDE SEQUENCE [LARGE SCALE GENOMIC DNA]</scope>
    <source>
        <strain evidence="2 3">CBS 109695</strain>
    </source>
</reference>
<evidence type="ECO:0000313" key="3">
    <source>
        <dbReference type="Proteomes" id="UP000076532"/>
    </source>
</evidence>
<dbReference type="PANTHER" id="PTHR13847:SF213">
    <property type="entry name" value="DEPENDENT OXIDOREDUCTASE, PUTATIVE-RELATED"/>
    <property type="match status" value="1"/>
</dbReference>
<dbReference type="OrthoDB" id="429143at2759"/>
<dbReference type="Pfam" id="PF01266">
    <property type="entry name" value="DAO"/>
    <property type="match status" value="1"/>
</dbReference>
<dbReference type="GO" id="GO:0005737">
    <property type="term" value="C:cytoplasm"/>
    <property type="evidence" value="ECO:0007669"/>
    <property type="project" value="TreeGrafter"/>
</dbReference>
<evidence type="ECO:0000259" key="1">
    <source>
        <dbReference type="Pfam" id="PF01266"/>
    </source>
</evidence>
<dbReference type="InterPro" id="IPR006076">
    <property type="entry name" value="FAD-dep_OxRdtase"/>
</dbReference>
<protein>
    <submittedName>
        <fullName evidence="2">FAD dependent oxidoreductase</fullName>
    </submittedName>
</protein>
<dbReference type="Gene3D" id="3.50.50.60">
    <property type="entry name" value="FAD/NAD(P)-binding domain"/>
    <property type="match status" value="1"/>
</dbReference>
<dbReference type="STRING" id="436010.A0A166T883"/>
<dbReference type="InterPro" id="IPR036188">
    <property type="entry name" value="FAD/NAD-bd_sf"/>
</dbReference>
<evidence type="ECO:0000313" key="2">
    <source>
        <dbReference type="EMBL" id="KZP30324.1"/>
    </source>
</evidence>
<dbReference type="PANTHER" id="PTHR13847">
    <property type="entry name" value="SARCOSINE DEHYDROGENASE-RELATED"/>
    <property type="match status" value="1"/>
</dbReference>
<dbReference type="AlphaFoldDB" id="A0A166T883"/>
<proteinExistence type="predicted"/>
<dbReference type="SUPFAM" id="SSF51905">
    <property type="entry name" value="FAD/NAD(P)-binding domain"/>
    <property type="match status" value="1"/>
</dbReference>
<dbReference type="Proteomes" id="UP000076532">
    <property type="component" value="Unassembled WGS sequence"/>
</dbReference>
<accession>A0A166T883</accession>
<dbReference type="EMBL" id="KV417494">
    <property type="protein sequence ID" value="KZP30324.1"/>
    <property type="molecule type" value="Genomic_DNA"/>
</dbReference>
<keyword evidence="3" id="KW-1185">Reference proteome</keyword>
<name>A0A166T883_9AGAM</name>
<dbReference type="Gene3D" id="3.30.9.10">
    <property type="entry name" value="D-Amino Acid Oxidase, subunit A, domain 2"/>
    <property type="match status" value="1"/>
</dbReference>
<feature type="domain" description="FAD dependent oxidoreductase" evidence="1">
    <location>
        <begin position="64"/>
        <end position="495"/>
    </location>
</feature>
<gene>
    <name evidence="2" type="ORF">FIBSPDRAFT_850635</name>
</gene>
<organism evidence="2 3">
    <name type="scientific">Athelia psychrophila</name>
    <dbReference type="NCBI Taxonomy" id="1759441"/>
    <lineage>
        <taxon>Eukaryota</taxon>
        <taxon>Fungi</taxon>
        <taxon>Dikarya</taxon>
        <taxon>Basidiomycota</taxon>
        <taxon>Agaricomycotina</taxon>
        <taxon>Agaricomycetes</taxon>
        <taxon>Agaricomycetidae</taxon>
        <taxon>Atheliales</taxon>
        <taxon>Atheliaceae</taxon>
        <taxon>Athelia</taxon>
    </lineage>
</organism>
<sequence>MGNFLSRARLIVQDFLALIARYQELEKRLNQSPGLPVSNPSLSFWTVPKSSIANHLSELPKHADIVVIGSGMTGASFSRTVLKSDRPLQVVMLDARQACSGASGRNGGHVNPVIFEEYEDLKHEHGIEAAKKIIRFRLRHFSELAKVIEEEGLLEESQWRTVEHSEVYFEPDQFKAAQKHFQVFAADMPEEAAKFKFYQAKDAIERFHLASDALGCFTNYGGAIHPYKFVTGVLAHLLDNYKENFHFLTHTPCTQISSPTSTTPFYTVTTPRGTITTSHVVHATNGHLSHLLPAFRSKVVPVRATMSAQRPGTSLGQSTLNGHRTFIFFRQKVGFDYMTQLKSGENELMVGGGLGSGTEEALFRDVGNADDSQYENSLAGHLGGIVPIHFGQKNWGAEKQPDILDLDKNDGVQWNEGRVKAIWSGTIALSADGLPWVGRLPEKLAGRSSPPHPSTPSIDPLHCSLTASPGEWVSACYSGEGMVHAWLCARALAHMVLDTEREGGMEEWFPKQMAVTTTRWKKADAERMLARLG</sequence>